<dbReference type="PROSITE" id="PS50102">
    <property type="entry name" value="RRM"/>
    <property type="match status" value="1"/>
</dbReference>
<dbReference type="SMART" id="SM00356">
    <property type="entry name" value="ZnF_C3H1"/>
    <property type="match status" value="3"/>
</dbReference>
<evidence type="ECO:0000256" key="5">
    <source>
        <dbReference type="ARBA" id="ARBA00022771"/>
    </source>
</evidence>
<dbReference type="PROSITE" id="PS00028">
    <property type="entry name" value="ZINC_FINGER_C2H2_1"/>
    <property type="match status" value="1"/>
</dbReference>
<dbReference type="SMART" id="SM00647">
    <property type="entry name" value="IBR"/>
    <property type="match status" value="2"/>
</dbReference>
<keyword evidence="2" id="KW-0808">Transferase</keyword>
<evidence type="ECO:0000256" key="9">
    <source>
        <dbReference type="PROSITE-ProRule" id="PRU00723"/>
    </source>
</evidence>
<keyword evidence="4" id="KW-0677">Repeat</keyword>
<dbReference type="SUPFAM" id="SSF90229">
    <property type="entry name" value="CCCH zinc finger"/>
    <property type="match status" value="1"/>
</dbReference>
<dbReference type="PROSITE" id="PS50089">
    <property type="entry name" value="ZF_RING_2"/>
    <property type="match status" value="1"/>
</dbReference>
<feature type="compositionally biased region" description="Low complexity" evidence="10">
    <location>
        <begin position="271"/>
        <end position="286"/>
    </location>
</feature>
<proteinExistence type="predicted"/>
<sequence>MMHGPMVLQQPRNLPPRLTPHHHPSAAHLQASEPQFPRPSPPASSSSHQPRDFNEGSIIPNSSRPFTRVEVLDNGNMRFFYADNTSTTTTPTSNPSGFSPRARLPQRSIRRPLRHPFEDSFTPFGIPAERTYAKRNEICPAFINPGMRCFHGSRCYRIHPHDKETYLQKIRNALAVEDLPATAESSHELEKEVKDMDSKDQKADTDLSKPPPLPDASKSPPQESPSPPTKELPPPESSQEGWDDSGSWMGIPKAESWSSISTTSLGAGADLLSSVSSGSSSPTTASPDVTDDEKVEGPAPTPALTRTLGTTVCVMFKKSGKCPRGKNCMFKHVQETTVPPPKPPSPQPKVKNTATLASFRASVPSVSASVVKKPPPTAVPPVKTPTPSTPSVTASPAKTSAPSVATSATATPTSSVAKTLVKAPVPPQPAAPNQSIVPAAPVRPPEKLAPPQSRVRHPRPQSGQLCHRWLQNICSYGYSCRWVHGDLEYDGEPVKQPLASTPTSAPASTSNEEFLLSMTLHDHMRVQCSAGLDIQRIQTAFESSTLLVSNISHRVRPGHLRETLSSYGMVEDIRMPPTFSTGTVVKVTYSDAASAQKAQNALNGSKMHDLTITAKVANSGNIMTATNALLKDTCIRIAWEAPAKEVYAGYANRVDAEKAIQIARESPLNGHYLRGEIYEGMPAVDVVNVRFRGVPIDVDKADLVRFVNPVDVMWTRPNYTELEDATRFIKSRLREFDYESIDILPPPYRDGGMVRAWAAFPSASKAKDAARRLENRQPKCTGFTPIRATHVQSLSYVLSQEKWGKVGAGIDILQASYRGRLAGVYVTRREAGGRYVRLSGDDQKELAHLKNQFEQILKGEVVRCDGKVVYDSYFTRWEGAQFLRDLSTKNPSVYYENDPSRPGIRLHGYITDRVRFANAIVAKVKEFRSQQKLDIPLPGRLLGAALGNKELKDLMMKHGLDNAHFDVQKRVLQVRGDFGFYQKFKTLVDQIEQRIPKTSTYNGPTCPICFDKPSLPIRLQCEHLWCRGCIAHYFQSAKEQKTFPLKCVGNEGRCGAKIPIAIAKRVLSGSELEAIVTAAFLAYVNARPKEYHFCPTPDCPQIYRTTQQKATLQCPSCLTSICTRCHTEAHDEFQCSDQVQDDLFKKWVKDHDVKQCPTCEIPIERVEGCNHMTCTQCQTHICWQCMKTFPGGEGIYGHMREVHGTFGLGQVFD</sequence>
<dbReference type="InterPro" id="IPR036855">
    <property type="entry name" value="Znf_CCCH_sf"/>
</dbReference>
<evidence type="ECO:0000256" key="4">
    <source>
        <dbReference type="ARBA" id="ARBA00022737"/>
    </source>
</evidence>
<keyword evidence="8" id="KW-0694">RNA-binding</keyword>
<feature type="compositionally biased region" description="Pro residues" evidence="10">
    <location>
        <begin position="373"/>
        <end position="388"/>
    </location>
</feature>
<dbReference type="InterPro" id="IPR051628">
    <property type="entry name" value="LUBAC_E3_Ligases"/>
</dbReference>
<feature type="region of interest" description="Disordered" evidence="10">
    <location>
        <begin position="370"/>
        <end position="410"/>
    </location>
</feature>
<keyword evidence="5 9" id="KW-0863">Zinc-finger</keyword>
<feature type="zinc finger region" description="C3H1-type" evidence="9">
    <location>
        <begin position="307"/>
        <end position="335"/>
    </location>
</feature>
<dbReference type="InterPro" id="IPR013087">
    <property type="entry name" value="Znf_C2H2_type"/>
</dbReference>
<feature type="compositionally biased region" description="Basic and acidic residues" evidence="10">
    <location>
        <begin position="185"/>
        <end position="207"/>
    </location>
</feature>
<feature type="zinc finger region" description="C3H1-type" evidence="9">
    <location>
        <begin position="460"/>
        <end position="487"/>
    </location>
</feature>
<dbReference type="Pfam" id="PF01485">
    <property type="entry name" value="IBR"/>
    <property type="match status" value="1"/>
</dbReference>
<evidence type="ECO:0000313" key="15">
    <source>
        <dbReference type="EMBL" id="KAF5349096.1"/>
    </source>
</evidence>
<dbReference type="SUPFAM" id="SSF57850">
    <property type="entry name" value="RING/U-box"/>
    <property type="match status" value="2"/>
</dbReference>
<dbReference type="GO" id="GO:0000151">
    <property type="term" value="C:ubiquitin ligase complex"/>
    <property type="evidence" value="ECO:0007669"/>
    <property type="project" value="TreeGrafter"/>
</dbReference>
<protein>
    <submittedName>
        <fullName evidence="15">Uncharacterized protein</fullName>
    </submittedName>
</protein>
<reference evidence="15 16" key="1">
    <citation type="journal article" date="2020" name="ISME J.">
        <title>Uncovering the hidden diversity of litter-decomposition mechanisms in mushroom-forming fungi.</title>
        <authorList>
            <person name="Floudas D."/>
            <person name="Bentzer J."/>
            <person name="Ahren D."/>
            <person name="Johansson T."/>
            <person name="Persson P."/>
            <person name="Tunlid A."/>
        </authorList>
    </citation>
    <scope>NUCLEOTIDE SEQUENCE [LARGE SCALE GENOMIC DNA]</scope>
    <source>
        <strain evidence="15 16">CBS 146.42</strain>
    </source>
</reference>
<evidence type="ECO:0000256" key="2">
    <source>
        <dbReference type="ARBA" id="ARBA00022679"/>
    </source>
</evidence>
<feature type="compositionally biased region" description="Low complexity" evidence="10">
    <location>
        <begin position="389"/>
        <end position="410"/>
    </location>
</feature>
<keyword evidence="16" id="KW-1185">Reference proteome</keyword>
<evidence type="ECO:0000259" key="14">
    <source>
        <dbReference type="PROSITE" id="PS51873"/>
    </source>
</evidence>
<dbReference type="InterPro" id="IPR044066">
    <property type="entry name" value="TRIAD_supradom"/>
</dbReference>
<dbReference type="CDD" id="cd20335">
    <property type="entry name" value="BRcat_RBR"/>
    <property type="match status" value="1"/>
</dbReference>
<dbReference type="Gene3D" id="1.20.120.1750">
    <property type="match status" value="1"/>
</dbReference>
<keyword evidence="6" id="KW-0833">Ubl conjugation pathway</keyword>
<feature type="domain" description="RING-type" evidence="11">
    <location>
        <begin position="1006"/>
        <end position="1047"/>
    </location>
</feature>
<feature type="domain" description="RRM" evidence="12">
    <location>
        <begin position="544"/>
        <end position="619"/>
    </location>
</feature>
<dbReference type="GO" id="GO:0003723">
    <property type="term" value="F:RNA binding"/>
    <property type="evidence" value="ECO:0007669"/>
    <property type="project" value="UniProtKB-UniRule"/>
</dbReference>
<dbReference type="OrthoDB" id="10009520at2759"/>
<evidence type="ECO:0000256" key="3">
    <source>
        <dbReference type="ARBA" id="ARBA00022723"/>
    </source>
</evidence>
<dbReference type="InterPro" id="IPR012677">
    <property type="entry name" value="Nucleotide-bd_a/b_plait_sf"/>
</dbReference>
<feature type="region of interest" description="Disordered" evidence="10">
    <location>
        <begin position="271"/>
        <end position="308"/>
    </location>
</feature>
<dbReference type="Gene3D" id="3.30.40.10">
    <property type="entry name" value="Zinc/RING finger domain, C3HC4 (zinc finger)"/>
    <property type="match status" value="1"/>
</dbReference>
<dbReference type="GO" id="GO:0043130">
    <property type="term" value="F:ubiquitin binding"/>
    <property type="evidence" value="ECO:0007669"/>
    <property type="project" value="TreeGrafter"/>
</dbReference>
<evidence type="ECO:0000259" key="13">
    <source>
        <dbReference type="PROSITE" id="PS50103"/>
    </source>
</evidence>
<evidence type="ECO:0000259" key="11">
    <source>
        <dbReference type="PROSITE" id="PS50089"/>
    </source>
</evidence>
<feature type="region of interest" description="Disordered" evidence="10">
    <location>
        <begin position="82"/>
        <end position="103"/>
    </location>
</feature>
<dbReference type="InterPro" id="IPR000571">
    <property type="entry name" value="Znf_CCCH"/>
</dbReference>
<organism evidence="15 16">
    <name type="scientific">Leucocoprinus leucothites</name>
    <dbReference type="NCBI Taxonomy" id="201217"/>
    <lineage>
        <taxon>Eukaryota</taxon>
        <taxon>Fungi</taxon>
        <taxon>Dikarya</taxon>
        <taxon>Basidiomycota</taxon>
        <taxon>Agaricomycotina</taxon>
        <taxon>Agaricomycetes</taxon>
        <taxon>Agaricomycetidae</taxon>
        <taxon>Agaricales</taxon>
        <taxon>Agaricineae</taxon>
        <taxon>Agaricaceae</taxon>
        <taxon>Leucocoprinus</taxon>
    </lineage>
</organism>
<evidence type="ECO:0000256" key="10">
    <source>
        <dbReference type="SAM" id="MobiDB-lite"/>
    </source>
</evidence>
<dbReference type="AlphaFoldDB" id="A0A8H5CXT7"/>
<dbReference type="Pfam" id="PF00076">
    <property type="entry name" value="RRM_1"/>
    <property type="match status" value="1"/>
</dbReference>
<feature type="zinc finger region" description="C3H1-type" evidence="9">
    <location>
        <begin position="133"/>
        <end position="162"/>
    </location>
</feature>
<evidence type="ECO:0000256" key="8">
    <source>
        <dbReference type="PROSITE-ProRule" id="PRU00176"/>
    </source>
</evidence>
<feature type="region of interest" description="Disordered" evidence="10">
    <location>
        <begin position="1"/>
        <end position="66"/>
    </location>
</feature>
<dbReference type="InterPro" id="IPR018957">
    <property type="entry name" value="Znf_C3HC4_RING-type"/>
</dbReference>
<dbReference type="Proteomes" id="UP000559027">
    <property type="component" value="Unassembled WGS sequence"/>
</dbReference>
<name>A0A8H5CXT7_9AGAR</name>
<dbReference type="CDD" id="cd22585">
    <property type="entry name" value="Rcat_RBR_DEAH12-like"/>
    <property type="match status" value="1"/>
</dbReference>
<comment type="pathway">
    <text evidence="1">Protein modification; protein ubiquitination.</text>
</comment>
<evidence type="ECO:0000259" key="12">
    <source>
        <dbReference type="PROSITE" id="PS50102"/>
    </source>
</evidence>
<feature type="region of interest" description="Disordered" evidence="10">
    <location>
        <begin position="181"/>
        <end position="251"/>
    </location>
</feature>
<dbReference type="PANTHER" id="PTHR22770:SF13">
    <property type="entry name" value="RING-TYPE DOMAIN-CONTAINING PROTEIN"/>
    <property type="match status" value="1"/>
</dbReference>
<keyword evidence="7 9" id="KW-0862">Zinc</keyword>
<dbReference type="Pfam" id="PF00097">
    <property type="entry name" value="zf-C3HC4"/>
    <property type="match status" value="1"/>
</dbReference>
<dbReference type="GO" id="GO:0008270">
    <property type="term" value="F:zinc ion binding"/>
    <property type="evidence" value="ECO:0007669"/>
    <property type="project" value="UniProtKB-KW"/>
</dbReference>
<dbReference type="GO" id="GO:0004842">
    <property type="term" value="F:ubiquitin-protein transferase activity"/>
    <property type="evidence" value="ECO:0007669"/>
    <property type="project" value="TreeGrafter"/>
</dbReference>
<feature type="compositionally biased region" description="Pro residues" evidence="10">
    <location>
        <begin position="222"/>
        <end position="236"/>
    </location>
</feature>
<feature type="domain" description="C3H1-type" evidence="13">
    <location>
        <begin position="307"/>
        <end position="335"/>
    </location>
</feature>
<evidence type="ECO:0000256" key="6">
    <source>
        <dbReference type="ARBA" id="ARBA00022786"/>
    </source>
</evidence>
<dbReference type="GO" id="GO:0097039">
    <property type="term" value="P:protein linear polyubiquitination"/>
    <property type="evidence" value="ECO:0007669"/>
    <property type="project" value="TreeGrafter"/>
</dbReference>
<evidence type="ECO:0000256" key="7">
    <source>
        <dbReference type="ARBA" id="ARBA00022833"/>
    </source>
</evidence>
<accession>A0A8H5CXT7</accession>
<dbReference type="SMART" id="SM00184">
    <property type="entry name" value="RING"/>
    <property type="match status" value="1"/>
</dbReference>
<dbReference type="InterPro" id="IPR001841">
    <property type="entry name" value="Znf_RING"/>
</dbReference>
<feature type="domain" description="C3H1-type" evidence="13">
    <location>
        <begin position="133"/>
        <end position="162"/>
    </location>
</feature>
<feature type="domain" description="RING-type" evidence="14">
    <location>
        <begin position="1002"/>
        <end position="1209"/>
    </location>
</feature>
<dbReference type="PRINTS" id="PR01217">
    <property type="entry name" value="PRICHEXTENSN"/>
</dbReference>
<feature type="domain" description="C3H1-type" evidence="13">
    <location>
        <begin position="460"/>
        <end position="487"/>
    </location>
</feature>
<dbReference type="InterPro" id="IPR013083">
    <property type="entry name" value="Znf_RING/FYVE/PHD"/>
</dbReference>
<dbReference type="GO" id="GO:0043161">
    <property type="term" value="P:proteasome-mediated ubiquitin-dependent protein catabolic process"/>
    <property type="evidence" value="ECO:0007669"/>
    <property type="project" value="TreeGrafter"/>
</dbReference>
<dbReference type="InterPro" id="IPR000504">
    <property type="entry name" value="RRM_dom"/>
</dbReference>
<keyword evidence="3 9" id="KW-0479">Metal-binding</keyword>
<dbReference type="SUPFAM" id="SSF54928">
    <property type="entry name" value="RNA-binding domain, RBD"/>
    <property type="match status" value="1"/>
</dbReference>
<dbReference type="SMART" id="SM00360">
    <property type="entry name" value="RRM"/>
    <property type="match status" value="1"/>
</dbReference>
<evidence type="ECO:0000256" key="1">
    <source>
        <dbReference type="ARBA" id="ARBA00004906"/>
    </source>
</evidence>
<feature type="compositionally biased region" description="Low complexity" evidence="10">
    <location>
        <begin position="84"/>
        <end position="96"/>
    </location>
</feature>
<dbReference type="Gene3D" id="3.30.70.330">
    <property type="match status" value="1"/>
</dbReference>
<gene>
    <name evidence="15" type="ORF">D9756_009323</name>
</gene>
<comment type="caution">
    <text evidence="15">The sequence shown here is derived from an EMBL/GenBank/DDBJ whole genome shotgun (WGS) entry which is preliminary data.</text>
</comment>
<dbReference type="InterPro" id="IPR002867">
    <property type="entry name" value="IBR_dom"/>
</dbReference>
<evidence type="ECO:0000313" key="16">
    <source>
        <dbReference type="Proteomes" id="UP000559027"/>
    </source>
</evidence>
<dbReference type="Pfam" id="PF22191">
    <property type="entry name" value="IBR_1"/>
    <property type="match status" value="1"/>
</dbReference>
<dbReference type="PANTHER" id="PTHR22770">
    <property type="entry name" value="UBIQUITIN CONJUGATING ENZYME 7 INTERACTING PROTEIN-RELATED"/>
    <property type="match status" value="1"/>
</dbReference>
<dbReference type="EMBL" id="JAACJO010000017">
    <property type="protein sequence ID" value="KAF5349096.1"/>
    <property type="molecule type" value="Genomic_DNA"/>
</dbReference>
<dbReference type="PROSITE" id="PS51873">
    <property type="entry name" value="TRIAD"/>
    <property type="match status" value="1"/>
</dbReference>
<dbReference type="InterPro" id="IPR035979">
    <property type="entry name" value="RBD_domain_sf"/>
</dbReference>
<dbReference type="CDD" id="cd00590">
    <property type="entry name" value="RRM_SF"/>
    <property type="match status" value="1"/>
</dbReference>
<dbReference type="PROSITE" id="PS50103">
    <property type="entry name" value="ZF_C3H1"/>
    <property type="match status" value="3"/>
</dbReference>